<proteinExistence type="inferred from homology"/>
<evidence type="ECO:0000256" key="1">
    <source>
        <dbReference type="ARBA" id="ARBA00010458"/>
    </source>
</evidence>
<dbReference type="InterPro" id="IPR040170">
    <property type="entry name" value="Cytosol_ACT"/>
</dbReference>
<dbReference type="Proteomes" id="UP000199659">
    <property type="component" value="Unassembled WGS sequence"/>
</dbReference>
<evidence type="ECO:0000256" key="2">
    <source>
        <dbReference type="ARBA" id="ARBA00022801"/>
    </source>
</evidence>
<evidence type="ECO:0000313" key="5">
    <source>
        <dbReference type="EMBL" id="SFS07061.1"/>
    </source>
</evidence>
<evidence type="ECO:0000259" key="4">
    <source>
        <dbReference type="PROSITE" id="PS51770"/>
    </source>
</evidence>
<dbReference type="EMBL" id="FOYZ01000021">
    <property type="protein sequence ID" value="SFS07061.1"/>
    <property type="molecule type" value="Genomic_DNA"/>
</dbReference>
<dbReference type="CDD" id="cd03442">
    <property type="entry name" value="BFIT_BACH"/>
    <property type="match status" value="1"/>
</dbReference>
<dbReference type="OrthoDB" id="9791628at2"/>
<dbReference type="GO" id="GO:0005737">
    <property type="term" value="C:cytoplasm"/>
    <property type="evidence" value="ECO:0007669"/>
    <property type="project" value="TreeGrafter"/>
</dbReference>
<reference evidence="5 6" key="1">
    <citation type="submission" date="2016-10" db="EMBL/GenBank/DDBJ databases">
        <authorList>
            <person name="de Groot N.N."/>
        </authorList>
    </citation>
    <scope>NUCLEOTIDE SEQUENCE [LARGE SCALE GENOMIC DNA]</scope>
    <source>
        <strain evidence="5 6">743A</strain>
    </source>
</reference>
<feature type="domain" description="HotDog ACOT-type" evidence="4">
    <location>
        <begin position="6"/>
        <end position="117"/>
    </location>
</feature>
<dbReference type="PROSITE" id="PS51770">
    <property type="entry name" value="HOTDOG_ACOT"/>
    <property type="match status" value="1"/>
</dbReference>
<dbReference type="GO" id="GO:0052816">
    <property type="term" value="F:long-chain fatty acyl-CoA hydrolase activity"/>
    <property type="evidence" value="ECO:0007669"/>
    <property type="project" value="TreeGrafter"/>
</dbReference>
<dbReference type="Pfam" id="PF03061">
    <property type="entry name" value="4HBT"/>
    <property type="match status" value="1"/>
</dbReference>
<evidence type="ECO:0000313" key="6">
    <source>
        <dbReference type="Proteomes" id="UP000199659"/>
    </source>
</evidence>
<dbReference type="PANTHER" id="PTHR11049">
    <property type="entry name" value="ACYL COENZYME A THIOESTER HYDROLASE"/>
    <property type="match status" value="1"/>
</dbReference>
<dbReference type="InterPro" id="IPR006683">
    <property type="entry name" value="Thioestr_dom"/>
</dbReference>
<dbReference type="GO" id="GO:0006637">
    <property type="term" value="P:acyl-CoA metabolic process"/>
    <property type="evidence" value="ECO:0007669"/>
    <property type="project" value="TreeGrafter"/>
</dbReference>
<dbReference type="Gene3D" id="3.10.129.10">
    <property type="entry name" value="Hotdog Thioesterase"/>
    <property type="match status" value="1"/>
</dbReference>
<comment type="similarity">
    <text evidence="1">Belongs to the acyl coenzyme A hydrolase family.</text>
</comment>
<dbReference type="AlphaFoldDB" id="A0A1I6LUB4"/>
<dbReference type="InterPro" id="IPR029069">
    <property type="entry name" value="HotDog_dom_sf"/>
</dbReference>
<protein>
    <submittedName>
        <fullName evidence="5">Acyl-CoA hydrolase</fullName>
    </submittedName>
</protein>
<dbReference type="SUPFAM" id="SSF54637">
    <property type="entry name" value="Thioesterase/thiol ester dehydrase-isomerase"/>
    <property type="match status" value="1"/>
</dbReference>
<dbReference type="STRING" id="37658.SAMN05661086_03575"/>
<sequence length="153" mass="17310">MVKKVEESSTESWKVVKPAQLNGKGTLFGGELMGWLDEVSGIVALRHSEGMVSTVAVEGFTFTVPIHNNDCLMMRGRIVYVGRTSMDVLVETFVDDLHGNRKKVSQGYYIYVALDKNGKPREVPGICIETEEQKRDWESAKRRREGRGQYCKH</sequence>
<evidence type="ECO:0000256" key="3">
    <source>
        <dbReference type="PROSITE-ProRule" id="PRU01106"/>
    </source>
</evidence>
<name>A0A1I6LUB4_9FIRM</name>
<keyword evidence="2 3" id="KW-0378">Hydrolase</keyword>
<accession>A0A1I6LUB4</accession>
<organism evidence="5 6">
    <name type="scientific">Anaeromicropila populeti</name>
    <dbReference type="NCBI Taxonomy" id="37658"/>
    <lineage>
        <taxon>Bacteria</taxon>
        <taxon>Bacillati</taxon>
        <taxon>Bacillota</taxon>
        <taxon>Clostridia</taxon>
        <taxon>Lachnospirales</taxon>
        <taxon>Lachnospiraceae</taxon>
        <taxon>Anaeromicropila</taxon>
    </lineage>
</organism>
<keyword evidence="6" id="KW-1185">Reference proteome</keyword>
<dbReference type="RefSeq" id="WP_092564064.1">
    <property type="nucleotide sequence ID" value="NZ_FOYZ01000021.1"/>
</dbReference>
<gene>
    <name evidence="5" type="ORF">SAMN05661086_03575</name>
</gene>
<dbReference type="InterPro" id="IPR033120">
    <property type="entry name" value="HOTDOG_ACOT"/>
</dbReference>